<gene>
    <name evidence="2" type="primary">A09g506850.1_BraROA</name>
    <name evidence="2" type="ORF">IGI04_035502</name>
</gene>
<organism evidence="2 3">
    <name type="scientific">Brassica rapa subsp. trilocularis</name>
    <dbReference type="NCBI Taxonomy" id="1813537"/>
    <lineage>
        <taxon>Eukaryota</taxon>
        <taxon>Viridiplantae</taxon>
        <taxon>Streptophyta</taxon>
        <taxon>Embryophyta</taxon>
        <taxon>Tracheophyta</taxon>
        <taxon>Spermatophyta</taxon>
        <taxon>Magnoliopsida</taxon>
        <taxon>eudicotyledons</taxon>
        <taxon>Gunneridae</taxon>
        <taxon>Pentapetalae</taxon>
        <taxon>rosids</taxon>
        <taxon>malvids</taxon>
        <taxon>Brassicales</taxon>
        <taxon>Brassicaceae</taxon>
        <taxon>Brassiceae</taxon>
        <taxon>Brassica</taxon>
    </lineage>
</organism>
<sequence>MGQDYSYTQHSSAADSLDMTSLLEAEGELYKDEDDSRFLHQLYGDEAEDGRPSTCYCGSDAVVATSYTLKDPGRLYLTCENVNDGDCHIWKWWNVAVTEELRDFQAQLRLVKEQVFECDQKLVKLQKVVCELSKKNAMLRNGFALLVCVMVAALLLVGLAVMFQSGRASKN</sequence>
<dbReference type="PANTHER" id="PTHR33248">
    <property type="entry name" value="ZINC ION-BINDING PROTEIN"/>
    <property type="match status" value="1"/>
</dbReference>
<reference evidence="2 3" key="1">
    <citation type="submission" date="2021-03" db="EMBL/GenBank/DDBJ databases">
        <authorList>
            <person name="King G.J."/>
            <person name="Bancroft I."/>
            <person name="Baten A."/>
            <person name="Bloomfield J."/>
            <person name="Borpatragohain P."/>
            <person name="He Z."/>
            <person name="Irish N."/>
            <person name="Irwin J."/>
            <person name="Liu K."/>
            <person name="Mauleon R.P."/>
            <person name="Moore J."/>
            <person name="Morris R."/>
            <person name="Ostergaard L."/>
            <person name="Wang B."/>
            <person name="Wells R."/>
        </authorList>
    </citation>
    <scope>NUCLEOTIDE SEQUENCE [LARGE SCALE GENOMIC DNA]</scope>
    <source>
        <strain evidence="2">R-o-18</strain>
        <tissue evidence="2">Leaf</tissue>
    </source>
</reference>
<dbReference type="Proteomes" id="UP000823674">
    <property type="component" value="Chromosome A09"/>
</dbReference>
<proteinExistence type="predicted"/>
<evidence type="ECO:0000313" key="3">
    <source>
        <dbReference type="Proteomes" id="UP000823674"/>
    </source>
</evidence>
<feature type="transmembrane region" description="Helical" evidence="1">
    <location>
        <begin position="143"/>
        <end position="163"/>
    </location>
</feature>
<accession>A0ABQ7LBT4</accession>
<evidence type="ECO:0000256" key="1">
    <source>
        <dbReference type="SAM" id="Phobius"/>
    </source>
</evidence>
<name>A0ABQ7LBT4_BRACM</name>
<protein>
    <recommendedName>
        <fullName evidence="4">Zinc finger GRF-type domain-containing protein</fullName>
    </recommendedName>
</protein>
<keyword evidence="1" id="KW-1133">Transmembrane helix</keyword>
<evidence type="ECO:0008006" key="4">
    <source>
        <dbReference type="Google" id="ProtNLM"/>
    </source>
</evidence>
<dbReference type="EMBL" id="JADBGQ010000008">
    <property type="protein sequence ID" value="KAG5384032.1"/>
    <property type="molecule type" value="Genomic_DNA"/>
</dbReference>
<keyword evidence="3" id="KW-1185">Reference proteome</keyword>
<keyword evidence="1" id="KW-0472">Membrane</keyword>
<keyword evidence="1" id="KW-0812">Transmembrane</keyword>
<comment type="caution">
    <text evidence="2">The sequence shown here is derived from an EMBL/GenBank/DDBJ whole genome shotgun (WGS) entry which is preliminary data.</text>
</comment>
<evidence type="ECO:0000313" key="2">
    <source>
        <dbReference type="EMBL" id="KAG5384032.1"/>
    </source>
</evidence>